<dbReference type="GO" id="GO:0045742">
    <property type="term" value="P:positive regulation of epidermal growth factor receptor signaling pathway"/>
    <property type="evidence" value="ECO:0007669"/>
    <property type="project" value="Ensembl"/>
</dbReference>
<dbReference type="Ensembl" id="ENSGALT00010004309.1">
    <property type="protein sequence ID" value="ENSGALP00010002597.1"/>
    <property type="gene ID" value="ENSGALG00010001886.1"/>
</dbReference>
<keyword evidence="6" id="KW-0378">Hydrolase</keyword>
<reference evidence="9" key="3">
    <citation type="submission" date="2025-09" db="UniProtKB">
        <authorList>
            <consortium name="Ensembl"/>
        </authorList>
    </citation>
    <scope>IDENTIFICATION</scope>
    <source>
        <strain evidence="9">broiler</strain>
    </source>
</reference>
<keyword evidence="5" id="KW-0119">Carbohydrate metabolism</keyword>
<dbReference type="Pfam" id="PF13088">
    <property type="entry name" value="BNR_2"/>
    <property type="match status" value="1"/>
</dbReference>
<sequence length="649" mass="71401">MFSFSIKGTKRRSMAQAVTWLKWLCGARECPQTSEAPLNPPRETLFRQEGPGGVTFRIPALLHVPPRILLAFAEKRSSTRDEDAELLVLRRGWWNGHRVEWGPMEELTKLTLPGHRTMNPCPLYEAASGTVFLFCICVERHVTEWHQIMVGRSAARLCCSSSPDHGRTWSPLRDLTDEAIGDDRPRWATFAVGPGHGVQLDSGRLAVPAYAYYVHGRLCGVPLPCCTRPHSFIFYSDDGGWSWQKGSLLRGMRTGECQVAEIKAKDGGTLLYCSARRPCRCRAAAISVDHGQRFGLPARCPALCEPPHGCQGSVVSFVPTTIGCPVGTTDTESRSGDTQHWLLCSNSTSQRLRRNSGNESPNGDTQRGLLCAMPPTIVGCPTGTTSPESPNRVTQLCYHPTNQQQHCDLGLDVNTMPHNECPIGTTSAESPNGDTQRWLLCSNPTNQLQQCDLGTKSPNGDTQRWLLCSNPTNQLQQCDLGTKSPNGDTQHWLLCSNPTNQLQQCDLGTKSPNGDTQRWLLYSHPTNRRHRRDLGLYVNTAPPNEEGWWHPRVLQEGPCGYSDLAVCPDGVFGCLFECGEVSACEEIAFCLFTLGTNGGTKGGEGSETPCLGEEPVFGVLSPRSTGESSEEDFRDANPAEEKQRCEAFN</sequence>
<dbReference type="GO" id="GO:0004308">
    <property type="term" value="F:exo-alpha-sialidase activity"/>
    <property type="evidence" value="ECO:0000318"/>
    <property type="project" value="GO_Central"/>
</dbReference>
<protein>
    <recommendedName>
        <fullName evidence="3">exo-alpha-sialidase</fullName>
        <ecNumber evidence="3">3.2.1.18</ecNumber>
    </recommendedName>
</protein>
<evidence type="ECO:0000256" key="4">
    <source>
        <dbReference type="ARBA" id="ARBA00022963"/>
    </source>
</evidence>
<feature type="region of interest" description="Disordered" evidence="7">
    <location>
        <begin position="620"/>
        <end position="649"/>
    </location>
</feature>
<dbReference type="GO" id="GO:0016020">
    <property type="term" value="C:membrane"/>
    <property type="evidence" value="ECO:0000318"/>
    <property type="project" value="GO_Central"/>
</dbReference>
<dbReference type="SMR" id="A0A8V0X3Z6"/>
<dbReference type="GO" id="GO:0031901">
    <property type="term" value="C:early endosome membrane"/>
    <property type="evidence" value="ECO:0007669"/>
    <property type="project" value="Ensembl"/>
</dbReference>
<dbReference type="GO" id="GO:0009313">
    <property type="term" value="P:oligosaccharide catabolic process"/>
    <property type="evidence" value="ECO:0000318"/>
    <property type="project" value="GO_Central"/>
</dbReference>
<evidence type="ECO:0000313" key="9">
    <source>
        <dbReference type="Ensembl" id="ENSGALP00010002597.1"/>
    </source>
</evidence>
<dbReference type="PANTHER" id="PTHR10628:SF23">
    <property type="entry name" value="SIALIDASE-3"/>
    <property type="match status" value="1"/>
</dbReference>
<name>A0A8V0X3Z6_CHICK</name>
<keyword evidence="10" id="KW-1185">Reference proteome</keyword>
<dbReference type="GO" id="GO:0005886">
    <property type="term" value="C:plasma membrane"/>
    <property type="evidence" value="ECO:0007669"/>
    <property type="project" value="Ensembl"/>
</dbReference>
<evidence type="ECO:0000256" key="6">
    <source>
        <dbReference type="ARBA" id="ARBA00023295"/>
    </source>
</evidence>
<reference evidence="9" key="1">
    <citation type="submission" date="2020-11" db="EMBL/GenBank/DDBJ databases">
        <title>Gallus gallus (Chicken) genome, bGalGal1, GRCg7b, maternal haplotype autosomes + Z &amp; W.</title>
        <authorList>
            <person name="Warren W."/>
            <person name="Formenti G."/>
            <person name="Fedrigo O."/>
            <person name="Haase B."/>
            <person name="Mountcastle J."/>
            <person name="Balacco J."/>
            <person name="Tracey A."/>
            <person name="Schneider V."/>
            <person name="Okimoto R."/>
            <person name="Cheng H."/>
            <person name="Hawken R."/>
            <person name="Howe K."/>
            <person name="Jarvis E.D."/>
        </authorList>
    </citation>
    <scope>NUCLEOTIDE SEQUENCE [LARGE SCALE GENOMIC DNA]</scope>
    <source>
        <strain evidence="9">Broiler</strain>
    </source>
</reference>
<dbReference type="InterPro" id="IPR026856">
    <property type="entry name" value="Sialidase_fam"/>
</dbReference>
<dbReference type="OrthoDB" id="2739686at2759"/>
<dbReference type="SUPFAM" id="SSF50939">
    <property type="entry name" value="Sialidases"/>
    <property type="match status" value="1"/>
</dbReference>
<dbReference type="GO" id="GO:0006689">
    <property type="term" value="P:ganglioside catabolic process"/>
    <property type="evidence" value="ECO:0000318"/>
    <property type="project" value="GO_Central"/>
</dbReference>
<dbReference type="Gene3D" id="2.120.10.10">
    <property type="match status" value="2"/>
</dbReference>
<evidence type="ECO:0000256" key="7">
    <source>
        <dbReference type="SAM" id="MobiDB-lite"/>
    </source>
</evidence>
<evidence type="ECO:0000256" key="2">
    <source>
        <dbReference type="ARBA" id="ARBA00009348"/>
    </source>
</evidence>
<evidence type="ECO:0000313" key="10">
    <source>
        <dbReference type="Proteomes" id="UP000000539"/>
    </source>
</evidence>
<dbReference type="GO" id="GO:0005765">
    <property type="term" value="C:lysosomal membrane"/>
    <property type="evidence" value="ECO:0007669"/>
    <property type="project" value="Ensembl"/>
</dbReference>
<comment type="similarity">
    <text evidence="2">Belongs to the glycosyl hydrolase 33 family.</text>
</comment>
<dbReference type="GO" id="GO:1900186">
    <property type="term" value="P:negative regulation of clathrin-dependent endocytosis"/>
    <property type="evidence" value="ECO:0007669"/>
    <property type="project" value="Ensembl"/>
</dbReference>
<dbReference type="GO" id="GO:0055038">
    <property type="term" value="C:recycling endosome membrane"/>
    <property type="evidence" value="ECO:0007669"/>
    <property type="project" value="Ensembl"/>
</dbReference>
<gene>
    <name evidence="9" type="primary">NEU3</name>
</gene>
<dbReference type="GO" id="GO:0005764">
    <property type="term" value="C:lysosome"/>
    <property type="evidence" value="ECO:0000318"/>
    <property type="project" value="GO_Central"/>
</dbReference>
<evidence type="ECO:0000256" key="3">
    <source>
        <dbReference type="ARBA" id="ARBA00012733"/>
    </source>
</evidence>
<dbReference type="GeneTree" id="ENSGT00950000182944"/>
<comment type="catalytic activity">
    <reaction evidence="1">
        <text>Hydrolysis of alpha-(2-&gt;3)-, alpha-(2-&gt;6)-, alpha-(2-&gt;8)- glycosidic linkages of terminal sialic acid residues in oligosaccharides, glycoproteins, glycolipids, colominic acid and synthetic substrates.</text>
        <dbReference type="EC" id="3.2.1.18"/>
    </reaction>
</comment>
<feature type="region of interest" description="Disordered" evidence="7">
    <location>
        <begin position="349"/>
        <end position="368"/>
    </location>
</feature>
<keyword evidence="6" id="KW-0326">Glycosidase</keyword>
<evidence type="ECO:0000256" key="5">
    <source>
        <dbReference type="ARBA" id="ARBA00023277"/>
    </source>
</evidence>
<accession>A0A8V0X3Z6</accession>
<feature type="compositionally biased region" description="Basic and acidic residues" evidence="7">
    <location>
        <begin position="634"/>
        <end position="649"/>
    </location>
</feature>
<dbReference type="Proteomes" id="UP000000539">
    <property type="component" value="Chromosome 1"/>
</dbReference>
<evidence type="ECO:0000256" key="1">
    <source>
        <dbReference type="ARBA" id="ARBA00000427"/>
    </source>
</evidence>
<dbReference type="FunCoup" id="A0A8V0X3Z6">
    <property type="interactions" value="126"/>
</dbReference>
<dbReference type="InterPro" id="IPR036278">
    <property type="entry name" value="Sialidase_sf"/>
</dbReference>
<dbReference type="GO" id="GO:0005737">
    <property type="term" value="C:cytoplasm"/>
    <property type="evidence" value="ECO:0000318"/>
    <property type="project" value="GO_Central"/>
</dbReference>
<organism evidence="9 10">
    <name type="scientific">Gallus gallus</name>
    <name type="common">Chicken</name>
    <dbReference type="NCBI Taxonomy" id="9031"/>
    <lineage>
        <taxon>Eukaryota</taxon>
        <taxon>Metazoa</taxon>
        <taxon>Chordata</taxon>
        <taxon>Craniata</taxon>
        <taxon>Vertebrata</taxon>
        <taxon>Euteleostomi</taxon>
        <taxon>Archelosauria</taxon>
        <taxon>Archosauria</taxon>
        <taxon>Dinosauria</taxon>
        <taxon>Saurischia</taxon>
        <taxon>Theropoda</taxon>
        <taxon>Coelurosauria</taxon>
        <taxon>Aves</taxon>
        <taxon>Neognathae</taxon>
        <taxon>Galloanserae</taxon>
        <taxon>Galliformes</taxon>
        <taxon>Phasianidae</taxon>
        <taxon>Phasianinae</taxon>
        <taxon>Gallus</taxon>
    </lineage>
</organism>
<keyword evidence="4" id="KW-0443">Lipid metabolism</keyword>
<reference evidence="9" key="2">
    <citation type="submission" date="2025-08" db="UniProtKB">
        <authorList>
            <consortium name="Ensembl"/>
        </authorList>
    </citation>
    <scope>IDENTIFICATION</scope>
    <source>
        <strain evidence="9">broiler</strain>
    </source>
</reference>
<evidence type="ECO:0000259" key="8">
    <source>
        <dbReference type="Pfam" id="PF13088"/>
    </source>
</evidence>
<dbReference type="GeneID" id="430542"/>
<proteinExistence type="inferred from homology"/>
<dbReference type="AlphaFoldDB" id="A0A8V0X3Z6"/>
<dbReference type="CDD" id="cd15482">
    <property type="entry name" value="Sialidase_non-viral"/>
    <property type="match status" value="1"/>
</dbReference>
<keyword evidence="4" id="KW-0442">Lipid degradation</keyword>
<dbReference type="PANTHER" id="PTHR10628">
    <property type="entry name" value="SIALIDASE"/>
    <property type="match status" value="1"/>
</dbReference>
<feature type="domain" description="Sialidase" evidence="8">
    <location>
        <begin position="70"/>
        <end position="298"/>
    </location>
</feature>
<feature type="compositionally biased region" description="Polar residues" evidence="7">
    <location>
        <begin position="349"/>
        <end position="365"/>
    </location>
</feature>
<dbReference type="EC" id="3.2.1.18" evidence="3"/>
<dbReference type="RefSeq" id="XP_015136494.2">
    <property type="nucleotide sequence ID" value="XM_015281008.4"/>
</dbReference>
<dbReference type="InterPro" id="IPR011040">
    <property type="entry name" value="Sialidase"/>
</dbReference>